<dbReference type="EMBL" id="BSUY01000001">
    <property type="protein sequence ID" value="GMA83852.1"/>
    <property type="molecule type" value="Genomic_DNA"/>
</dbReference>
<dbReference type="NCBIfam" id="TIGR02001">
    <property type="entry name" value="gcw_chp"/>
    <property type="match status" value="1"/>
</dbReference>
<evidence type="ECO:0000313" key="3">
    <source>
        <dbReference type="Proteomes" id="UP001157046"/>
    </source>
</evidence>
<organism evidence="2 3">
    <name type="scientific">Shewanella glacialipiscicola</name>
    <dbReference type="NCBI Taxonomy" id="614069"/>
    <lineage>
        <taxon>Bacteria</taxon>
        <taxon>Pseudomonadati</taxon>
        <taxon>Pseudomonadota</taxon>
        <taxon>Gammaproteobacteria</taxon>
        <taxon>Alteromonadales</taxon>
        <taxon>Shewanellaceae</taxon>
        <taxon>Shewanella</taxon>
    </lineage>
</organism>
<name>A0ABQ6JAF2_9GAMM</name>
<protein>
    <submittedName>
        <fullName evidence="2">TMAO reductase system porin TorF</fullName>
    </submittedName>
</protein>
<dbReference type="Pfam" id="PF09694">
    <property type="entry name" value="Gcw_chp"/>
    <property type="match status" value="1"/>
</dbReference>
<keyword evidence="1" id="KW-0732">Signal</keyword>
<gene>
    <name evidence="2" type="primary">torF</name>
    <name evidence="2" type="ORF">GCM10025855_33850</name>
</gene>
<comment type="caution">
    <text evidence="2">The sequence shown here is derived from an EMBL/GenBank/DDBJ whole genome shotgun (WGS) entry which is preliminary data.</text>
</comment>
<feature type="chain" id="PRO_5047165435" evidence="1">
    <location>
        <begin position="33"/>
        <end position="255"/>
    </location>
</feature>
<feature type="signal peptide" evidence="1">
    <location>
        <begin position="1"/>
        <end position="32"/>
    </location>
</feature>
<sequence length="255" mass="28087">MIKHNVEMMTMTTRTTLLLSGALLILAINAQASDENQLLGGTINGNLNFASDYVFRGESETLDGDIPVVQGTLSWNHTEGWYAGVFSSNIKFADPNLEIVTAPFVGKTGEFGDSGFTYDVMLFSYLYPGASYSNYTELWLKVGRQFGSANLQLEVTPTVDDWFGVDGWQGVNYALHPSYHFANGIKVSGSVGYQDLSGEGAEGWGHWNLGLSKVFYGLNFDVRYHGSTVDSDHKVYGTQTEIFDDRFVVGISKSF</sequence>
<evidence type="ECO:0000256" key="1">
    <source>
        <dbReference type="SAM" id="SignalP"/>
    </source>
</evidence>
<keyword evidence="3" id="KW-1185">Reference proteome</keyword>
<dbReference type="InterPro" id="IPR010239">
    <property type="entry name" value="CHP02001"/>
</dbReference>
<accession>A0ABQ6JAF2</accession>
<reference evidence="3" key="1">
    <citation type="journal article" date="2019" name="Int. J. Syst. Evol. Microbiol.">
        <title>The Global Catalogue of Microorganisms (GCM) 10K type strain sequencing project: providing services to taxonomists for standard genome sequencing and annotation.</title>
        <authorList>
            <consortium name="The Broad Institute Genomics Platform"/>
            <consortium name="The Broad Institute Genome Sequencing Center for Infectious Disease"/>
            <person name="Wu L."/>
            <person name="Ma J."/>
        </authorList>
    </citation>
    <scope>NUCLEOTIDE SEQUENCE [LARGE SCALE GENOMIC DNA]</scope>
    <source>
        <strain evidence="3">NBRC 102030</strain>
    </source>
</reference>
<proteinExistence type="predicted"/>
<evidence type="ECO:0000313" key="2">
    <source>
        <dbReference type="EMBL" id="GMA83852.1"/>
    </source>
</evidence>
<dbReference type="Proteomes" id="UP001157046">
    <property type="component" value="Unassembled WGS sequence"/>
</dbReference>